<evidence type="ECO:0000256" key="2">
    <source>
        <dbReference type="ARBA" id="ARBA00023235"/>
    </source>
</evidence>
<dbReference type="RefSeq" id="WP_087077474.1">
    <property type="nucleotide sequence ID" value="NZ_CP020809.1"/>
</dbReference>
<dbReference type="InterPro" id="IPR014347">
    <property type="entry name" value="Tautomerase/MIF_sf"/>
</dbReference>
<comment type="similarity">
    <text evidence="1">Belongs to the 4-oxalocrotonate tautomerase family.</text>
</comment>
<dbReference type="GO" id="GO:0016853">
    <property type="term" value="F:isomerase activity"/>
    <property type="evidence" value="ECO:0007669"/>
    <property type="project" value="UniProtKB-KW"/>
</dbReference>
<dbReference type="AlphaFoldDB" id="A0A1Y0C4I5"/>
<dbReference type="PANTHER" id="PTHR35530">
    <property type="entry name" value="TAUTOMERASE-RELATED"/>
    <property type="match status" value="1"/>
</dbReference>
<evidence type="ECO:0000259" key="3">
    <source>
        <dbReference type="Pfam" id="PF01361"/>
    </source>
</evidence>
<evidence type="ECO:0000313" key="5">
    <source>
        <dbReference type="Proteomes" id="UP000195331"/>
    </source>
</evidence>
<dbReference type="Gene3D" id="3.30.429.10">
    <property type="entry name" value="Macrophage Migration Inhibitory Factor"/>
    <property type="match status" value="1"/>
</dbReference>
<name>A0A1Y0C4I5_9MYCO</name>
<reference evidence="4 5" key="1">
    <citation type="submission" date="2017-04" db="EMBL/GenBank/DDBJ databases">
        <title>Whole Genome Sequence of 1,4-Dioxane Degrading Bacterium Mycobacterium dioxanotrophicus PH-06.</title>
        <authorList>
            <person name="He Y."/>
        </authorList>
    </citation>
    <scope>NUCLEOTIDE SEQUENCE [LARGE SCALE GENOMIC DNA]</scope>
    <source>
        <strain evidence="4 5">PH-06</strain>
    </source>
</reference>
<dbReference type="KEGG" id="mdx:BTO20_16640"/>
<evidence type="ECO:0000313" key="4">
    <source>
        <dbReference type="EMBL" id="ART69986.1"/>
    </source>
</evidence>
<dbReference type="InterPro" id="IPR004370">
    <property type="entry name" value="4-OT-like_dom"/>
</dbReference>
<gene>
    <name evidence="4" type="ORF">BTO20_16640</name>
</gene>
<proteinExistence type="inferred from homology"/>
<dbReference type="SUPFAM" id="SSF55331">
    <property type="entry name" value="Tautomerase/MIF"/>
    <property type="match status" value="1"/>
</dbReference>
<accession>A0A1Y0C4I5</accession>
<sequence length="68" mass="7672">MPLVEVTLAAGRSDDQIRTMIHEVHEAVLRTVNTQPEHIRVIVREVPRTHWATGDTTIAEMDRKKGSA</sequence>
<keyword evidence="2" id="KW-0413">Isomerase</keyword>
<keyword evidence="5" id="KW-1185">Reference proteome</keyword>
<evidence type="ECO:0000256" key="1">
    <source>
        <dbReference type="ARBA" id="ARBA00006723"/>
    </source>
</evidence>
<dbReference type="EMBL" id="CP020809">
    <property type="protein sequence ID" value="ART69986.1"/>
    <property type="molecule type" value="Genomic_DNA"/>
</dbReference>
<feature type="domain" description="4-oxalocrotonate tautomerase-like" evidence="3">
    <location>
        <begin position="2"/>
        <end position="59"/>
    </location>
</feature>
<organism evidence="4 5">
    <name type="scientific">Mycobacterium dioxanotrophicus</name>
    <dbReference type="NCBI Taxonomy" id="482462"/>
    <lineage>
        <taxon>Bacteria</taxon>
        <taxon>Bacillati</taxon>
        <taxon>Actinomycetota</taxon>
        <taxon>Actinomycetes</taxon>
        <taxon>Mycobacteriales</taxon>
        <taxon>Mycobacteriaceae</taxon>
        <taxon>Mycobacterium</taxon>
    </lineage>
</organism>
<dbReference type="PANTHER" id="PTHR35530:SF1">
    <property type="entry name" value="2-HYDROXYMUCONATE TAUTOMERASE"/>
    <property type="match status" value="1"/>
</dbReference>
<dbReference type="OrthoDB" id="4965437at2"/>
<protein>
    <submittedName>
        <fullName evidence="4">4-oxalocrotonate tautomerase</fullName>
    </submittedName>
</protein>
<dbReference type="Proteomes" id="UP000195331">
    <property type="component" value="Chromosome"/>
</dbReference>
<dbReference type="Pfam" id="PF01361">
    <property type="entry name" value="Tautomerase"/>
    <property type="match status" value="1"/>
</dbReference>